<keyword evidence="4" id="KW-1185">Reference proteome</keyword>
<evidence type="ECO:0000313" key="4">
    <source>
        <dbReference type="Proteomes" id="UP000830167"/>
    </source>
</evidence>
<accession>A0ABY4CPM5</accession>
<sequence>MNTTTELIILIGVLILAIFFKKIQLNVKYKNIDIGFSGTREKDHSPSENDTKEPVTDSQMTKPT</sequence>
<dbReference type="RefSeq" id="WP_347439091.1">
    <property type="nucleotide sequence ID" value="NZ_CP089291.1"/>
</dbReference>
<keyword evidence="2" id="KW-0472">Membrane</keyword>
<keyword evidence="2" id="KW-0812">Transmembrane</keyword>
<proteinExistence type="predicted"/>
<dbReference type="Proteomes" id="UP000830167">
    <property type="component" value="Chromosome"/>
</dbReference>
<evidence type="ECO:0000256" key="2">
    <source>
        <dbReference type="SAM" id="Phobius"/>
    </source>
</evidence>
<dbReference type="EMBL" id="CP089291">
    <property type="protein sequence ID" value="UOF92420.1"/>
    <property type="molecule type" value="Genomic_DNA"/>
</dbReference>
<evidence type="ECO:0000256" key="1">
    <source>
        <dbReference type="SAM" id="MobiDB-lite"/>
    </source>
</evidence>
<organism evidence="3 4">
    <name type="scientific">Fodinisporobacter ferrooxydans</name>
    <dbReference type="NCBI Taxonomy" id="2901836"/>
    <lineage>
        <taxon>Bacteria</taxon>
        <taxon>Bacillati</taxon>
        <taxon>Bacillota</taxon>
        <taxon>Bacilli</taxon>
        <taxon>Bacillales</taxon>
        <taxon>Alicyclobacillaceae</taxon>
        <taxon>Fodinisporobacter</taxon>
    </lineage>
</organism>
<feature type="compositionally biased region" description="Basic and acidic residues" evidence="1">
    <location>
        <begin position="39"/>
        <end position="55"/>
    </location>
</feature>
<name>A0ABY4CPM5_9BACL</name>
<gene>
    <name evidence="3" type="ORF">LSG31_09810</name>
</gene>
<feature type="transmembrane region" description="Helical" evidence="2">
    <location>
        <begin position="6"/>
        <end position="23"/>
    </location>
</feature>
<evidence type="ECO:0000313" key="3">
    <source>
        <dbReference type="EMBL" id="UOF92420.1"/>
    </source>
</evidence>
<protein>
    <submittedName>
        <fullName evidence="3">Uncharacterized protein</fullName>
    </submittedName>
</protein>
<keyword evidence="2" id="KW-1133">Transmembrane helix</keyword>
<feature type="region of interest" description="Disordered" evidence="1">
    <location>
        <begin position="38"/>
        <end position="64"/>
    </location>
</feature>
<reference evidence="3" key="1">
    <citation type="submission" date="2021-12" db="EMBL/GenBank/DDBJ databases">
        <title>Alicyclobacillaceae gen. nov., sp. nov., isolated from chalcocite enrichment system.</title>
        <authorList>
            <person name="Jiang Z."/>
        </authorList>
    </citation>
    <scope>NUCLEOTIDE SEQUENCE</scope>
    <source>
        <strain evidence="3">MYW30-H2</strain>
    </source>
</reference>